<feature type="coiled-coil region" evidence="1">
    <location>
        <begin position="842"/>
        <end position="876"/>
    </location>
</feature>
<accession>A0ABD3P2S5</accession>
<comment type="caution">
    <text evidence="3">The sequence shown here is derived from an EMBL/GenBank/DDBJ whole genome shotgun (WGS) entry which is preliminary data.</text>
</comment>
<dbReference type="EMBL" id="JABMIG020000307">
    <property type="protein sequence ID" value="KAL3781743.1"/>
    <property type="molecule type" value="Genomic_DNA"/>
</dbReference>
<name>A0ABD3P2S5_9STRA</name>
<protein>
    <submittedName>
        <fullName evidence="3">Uncharacterized protein</fullName>
    </submittedName>
</protein>
<evidence type="ECO:0000313" key="3">
    <source>
        <dbReference type="EMBL" id="KAL3781743.1"/>
    </source>
</evidence>
<evidence type="ECO:0000256" key="1">
    <source>
        <dbReference type="SAM" id="Coils"/>
    </source>
</evidence>
<proteinExistence type="predicted"/>
<organism evidence="3 4">
    <name type="scientific">Cyclotella cryptica</name>
    <dbReference type="NCBI Taxonomy" id="29204"/>
    <lineage>
        <taxon>Eukaryota</taxon>
        <taxon>Sar</taxon>
        <taxon>Stramenopiles</taxon>
        <taxon>Ochrophyta</taxon>
        <taxon>Bacillariophyta</taxon>
        <taxon>Coscinodiscophyceae</taxon>
        <taxon>Thalassiosirophycidae</taxon>
        <taxon>Stephanodiscales</taxon>
        <taxon>Stephanodiscaceae</taxon>
        <taxon>Cyclotella</taxon>
    </lineage>
</organism>
<dbReference type="Proteomes" id="UP001516023">
    <property type="component" value="Unassembled WGS sequence"/>
</dbReference>
<feature type="compositionally biased region" description="Basic residues" evidence="2">
    <location>
        <begin position="945"/>
        <end position="961"/>
    </location>
</feature>
<feature type="compositionally biased region" description="Basic and acidic residues" evidence="2">
    <location>
        <begin position="932"/>
        <end position="944"/>
    </location>
</feature>
<feature type="compositionally biased region" description="Basic and acidic residues" evidence="2">
    <location>
        <begin position="901"/>
        <end position="924"/>
    </location>
</feature>
<feature type="region of interest" description="Disordered" evidence="2">
    <location>
        <begin position="901"/>
        <end position="1002"/>
    </location>
</feature>
<feature type="compositionally biased region" description="Basic and acidic residues" evidence="2">
    <location>
        <begin position="962"/>
        <end position="971"/>
    </location>
</feature>
<gene>
    <name evidence="3" type="ORF">HJC23_004842</name>
</gene>
<evidence type="ECO:0000256" key="2">
    <source>
        <dbReference type="SAM" id="MobiDB-lite"/>
    </source>
</evidence>
<reference evidence="3 4" key="1">
    <citation type="journal article" date="2020" name="G3 (Bethesda)">
        <title>Improved Reference Genome for Cyclotella cryptica CCMP332, a Model for Cell Wall Morphogenesis, Salinity Adaptation, and Lipid Production in Diatoms (Bacillariophyta).</title>
        <authorList>
            <person name="Roberts W.R."/>
            <person name="Downey K.M."/>
            <person name="Ruck E.C."/>
            <person name="Traller J.C."/>
            <person name="Alverson A.J."/>
        </authorList>
    </citation>
    <scope>NUCLEOTIDE SEQUENCE [LARGE SCALE GENOMIC DNA]</scope>
    <source>
        <strain evidence="3 4">CCMP332</strain>
    </source>
</reference>
<keyword evidence="4" id="KW-1185">Reference proteome</keyword>
<keyword evidence="1" id="KW-0175">Coiled coil</keyword>
<evidence type="ECO:0000313" key="4">
    <source>
        <dbReference type="Proteomes" id="UP001516023"/>
    </source>
</evidence>
<feature type="region of interest" description="Disordered" evidence="2">
    <location>
        <begin position="38"/>
        <end position="58"/>
    </location>
</feature>
<sequence>MLFRPLCIDYRTRAQEVLAVESAAEARRAALCLLPHRIRPPSRHDEGPSAQGDDAGFQAHCDDFQADTLDTCVTSPSSSHTVDEGIRNDRSPAELNSSIFQKLGPAVHPSECALRKISPVTKGPIRNRLLKIEHSKPVLRELVESHERIMQEKMMAVVSSLESGRSRFTCGMSDNYPHPFGSDDDSRDGEVRRSIFKTGQPRGDLFYQTMVELYSRNGYLCDPFDATTVSDNAVIDSTNETTPSPKSLFLRHESPDLSKIRRLKSLRASNAVSYADSLSTMFQPELKSLYSRASSRSLTDSGISHQSDSSGREDILCSQPKFDITNMCGAESRTVDYSSRNELVPFTDFFQDDNEDDSPTNASEKSQRRYMCKALAAMDTIGYFIRMDPDIPVIDEIPKFVESAFFHAELNKSLDVLCGSTSILAKLKLPTRFETGHDRVQHTSRFFVTLERSQFKFLNDAMTQFKNSVAECPSSFETCLKLIESLYVDVSHYFVPRQISLESSVLLFEESTSESELEASANRNELISRLPDFSSMISFSHKFQEKGKTNQTRHVISSARVSEASALKDVIGSNVTPCLFLPQINIRSPSTSSGNFVRKRRPIEDDTIAHVVRLCVPSDSARRNVKPPDELNSRYPIEHWFSSDGTGLHPSRGNDTDKDCMSGLQKEINRERRIRFCENAQARGREEKLRTLIETGCSARTNVGGVLSYRGFLTNQIVDPKAYQFRYASMLEMKKALRLKIDSKSLKTFVCMSQDILVAALLRGNESGRPKGKNKRGALLANRLNTKRHHSLALVQENKSERTQDKTQQFLKFPYLESLASMTKHCSDVLPDNVMEKLGQTLKEERGELLHLVSKAHQLEKEERAYREELTVLTRRNKNAKHDLFEEELCDIVVGPDGGQDRIYESHGKRKDPTDFLEKELDEKKKRKRDKRKNETAEERAERKAAKKKHKRKEHRKRKSKHDSSADDHHNVLHRPMKGEMCNVEQDETSTAKKETHDSSTWASARNNVRVAGISVPLGITPIVHPVKKTDHQESFVDSNKSAETYRATLINRESINSVAATQKIKDSTLSCLSKTNSPDSVASLNEGRKLLFSVKKSESGDSHLCTPREIDNIDYYKNDWSEGKVLDRSELFCSRANDHRFDNYSNESSQESLEAMVVDEKDSAVLKLDQKDNENQDSLNEVYAKNDSIALLSGEHFLENFPETIAELASGRWVKFLAPGETLKVSKLANKQISIVDCPLVDCAGVDIEIPDGKGVIVHRLTSWFEDNQNVQKGSRAFIRKLVLLAASGRYNYLHVILCVDNDFTSTLSNEVVTLQNALVQQSGCHMTFEFVTLRILSASLALLLVSNSIHDTNIADLVSDEDTVERARFLINLVPSMPVHVALKCLGCSGTQSSQEHPGKALYNIFCWAKTLRREDFLLKTSTILPEISAHQMWLALHVDISHAH</sequence>